<evidence type="ECO:0000256" key="8">
    <source>
        <dbReference type="ARBA" id="ARBA00023014"/>
    </source>
</evidence>
<comment type="catalytic activity">
    <reaction evidence="9">
        <text>(sulfur carrier)-H + L-cysteine = (sulfur carrier)-SH + L-alanine</text>
        <dbReference type="Rhea" id="RHEA:43892"/>
        <dbReference type="Rhea" id="RHEA-COMP:14737"/>
        <dbReference type="Rhea" id="RHEA-COMP:14739"/>
        <dbReference type="ChEBI" id="CHEBI:29917"/>
        <dbReference type="ChEBI" id="CHEBI:35235"/>
        <dbReference type="ChEBI" id="CHEBI:57972"/>
        <dbReference type="ChEBI" id="CHEBI:64428"/>
        <dbReference type="EC" id="2.8.1.7"/>
    </reaction>
</comment>
<evidence type="ECO:0000313" key="12">
    <source>
        <dbReference type="EMBL" id="PXV86718.1"/>
    </source>
</evidence>
<keyword evidence="7" id="KW-0408">Iron</keyword>
<dbReference type="RefSeq" id="WP_110291738.1">
    <property type="nucleotide sequence ID" value="NZ_QICS01000012.1"/>
</dbReference>
<dbReference type="NCBIfam" id="NF002806">
    <property type="entry name" value="PRK02948.1"/>
    <property type="match status" value="1"/>
</dbReference>
<dbReference type="Gene3D" id="1.10.260.50">
    <property type="match status" value="1"/>
</dbReference>
<keyword evidence="6" id="KW-0663">Pyridoxal phosphate</keyword>
<evidence type="ECO:0000256" key="9">
    <source>
        <dbReference type="ARBA" id="ARBA00050776"/>
    </source>
</evidence>
<dbReference type="EC" id="2.8.1.7" evidence="3"/>
<keyword evidence="4" id="KW-0808">Transferase</keyword>
<dbReference type="Proteomes" id="UP000247523">
    <property type="component" value="Unassembled WGS sequence"/>
</dbReference>
<evidence type="ECO:0000259" key="11">
    <source>
        <dbReference type="Pfam" id="PF00266"/>
    </source>
</evidence>
<dbReference type="GO" id="GO:0031071">
    <property type="term" value="F:cysteine desulfurase activity"/>
    <property type="evidence" value="ECO:0007669"/>
    <property type="project" value="UniProtKB-EC"/>
</dbReference>
<evidence type="ECO:0000256" key="1">
    <source>
        <dbReference type="ARBA" id="ARBA00001933"/>
    </source>
</evidence>
<dbReference type="GO" id="GO:0051536">
    <property type="term" value="F:iron-sulfur cluster binding"/>
    <property type="evidence" value="ECO:0007669"/>
    <property type="project" value="UniProtKB-KW"/>
</dbReference>
<evidence type="ECO:0000256" key="6">
    <source>
        <dbReference type="ARBA" id="ARBA00022898"/>
    </source>
</evidence>
<dbReference type="Pfam" id="PF00266">
    <property type="entry name" value="Aminotran_5"/>
    <property type="match status" value="1"/>
</dbReference>
<feature type="domain" description="Aminotransferase class V" evidence="11">
    <location>
        <begin position="4"/>
        <end position="366"/>
    </location>
</feature>
<dbReference type="InterPro" id="IPR020578">
    <property type="entry name" value="Aminotrans_V_PyrdxlP_BS"/>
</dbReference>
<evidence type="ECO:0000256" key="10">
    <source>
        <dbReference type="RuleBase" id="RU004504"/>
    </source>
</evidence>
<name>A0A318ESX0_9FIRM</name>
<evidence type="ECO:0000313" key="13">
    <source>
        <dbReference type="Proteomes" id="UP000247523"/>
    </source>
</evidence>
<dbReference type="AlphaFoldDB" id="A0A318ESX0"/>
<sequence>MREIYLDNSATTYVREEVLKHMLPYFKDNYGNPSSIYKIGLSNQKCINVCRQQIAKLYHCASAKEIYFTSCGTESNNWALKAVCLQNKSGHVIISSIEHSSIIESSYFLKQLGFDVTYLSVNKNGLINLQELERSIRKDTILVSVMYVNNEVGVIEPIKKIADICKKYNVLLHTDAVQAAPHLKINVQELGIDMMSISGHKVYAPKGVGLLYVKKNTPMIPLIHGGHQENQMRGGTENIASIVGLTKGLELCNEELKINTVKFERLRTRLIRGLTERNYDFIEIGKDNDNKLDSIINICFKNINSKTLAILLGEEEIYVSTGSACNSGSVVPSHVLQALKIPDSYINGAIRVSLGKDTSEQEIDLFIDTLSNIFKNKLSFIQE</sequence>
<dbReference type="InterPro" id="IPR015421">
    <property type="entry name" value="PyrdxlP-dep_Trfase_major"/>
</dbReference>
<dbReference type="InterPro" id="IPR016454">
    <property type="entry name" value="Cysteine_dSase"/>
</dbReference>
<evidence type="ECO:0000256" key="7">
    <source>
        <dbReference type="ARBA" id="ARBA00023004"/>
    </source>
</evidence>
<dbReference type="PROSITE" id="PS00595">
    <property type="entry name" value="AA_TRANSFER_CLASS_5"/>
    <property type="match status" value="1"/>
</dbReference>
<organism evidence="12 13">
    <name type="scientific">Lachnotalea glycerini</name>
    <dbReference type="NCBI Taxonomy" id="1763509"/>
    <lineage>
        <taxon>Bacteria</taxon>
        <taxon>Bacillati</taxon>
        <taxon>Bacillota</taxon>
        <taxon>Clostridia</taxon>
        <taxon>Lachnospirales</taxon>
        <taxon>Lachnospiraceae</taxon>
        <taxon>Lachnotalea</taxon>
    </lineage>
</organism>
<evidence type="ECO:0000256" key="4">
    <source>
        <dbReference type="ARBA" id="ARBA00022679"/>
    </source>
</evidence>
<keyword evidence="5" id="KW-0479">Metal-binding</keyword>
<dbReference type="FunFam" id="3.40.640.10:FF:000084">
    <property type="entry name" value="IscS-like cysteine desulfurase"/>
    <property type="match status" value="1"/>
</dbReference>
<dbReference type="GO" id="GO:0046872">
    <property type="term" value="F:metal ion binding"/>
    <property type="evidence" value="ECO:0007669"/>
    <property type="project" value="UniProtKB-KW"/>
</dbReference>
<evidence type="ECO:0000256" key="3">
    <source>
        <dbReference type="ARBA" id="ARBA00012239"/>
    </source>
</evidence>
<gene>
    <name evidence="12" type="ORF">C8E03_11297</name>
</gene>
<keyword evidence="8" id="KW-0411">Iron-sulfur</keyword>
<dbReference type="EMBL" id="QICS01000012">
    <property type="protein sequence ID" value="PXV86718.1"/>
    <property type="molecule type" value="Genomic_DNA"/>
</dbReference>
<proteinExistence type="inferred from homology"/>
<dbReference type="PIRSF" id="PIRSF005572">
    <property type="entry name" value="NifS"/>
    <property type="match status" value="1"/>
</dbReference>
<dbReference type="PANTHER" id="PTHR11601:SF34">
    <property type="entry name" value="CYSTEINE DESULFURASE"/>
    <property type="match status" value="1"/>
</dbReference>
<dbReference type="InterPro" id="IPR015422">
    <property type="entry name" value="PyrdxlP-dep_Trfase_small"/>
</dbReference>
<evidence type="ECO:0000256" key="5">
    <source>
        <dbReference type="ARBA" id="ARBA00022723"/>
    </source>
</evidence>
<comment type="similarity">
    <text evidence="2">Belongs to the class-V pyridoxal-phosphate-dependent aminotransferase family. NifS/IscS subfamily.</text>
</comment>
<dbReference type="InterPro" id="IPR015424">
    <property type="entry name" value="PyrdxlP-dep_Trfase"/>
</dbReference>
<dbReference type="PANTHER" id="PTHR11601">
    <property type="entry name" value="CYSTEINE DESULFURYLASE FAMILY MEMBER"/>
    <property type="match status" value="1"/>
</dbReference>
<dbReference type="InterPro" id="IPR000192">
    <property type="entry name" value="Aminotrans_V_dom"/>
</dbReference>
<reference evidence="12 13" key="1">
    <citation type="submission" date="2018-05" db="EMBL/GenBank/DDBJ databases">
        <title>Genomic Encyclopedia of Type Strains, Phase IV (KMG-IV): sequencing the most valuable type-strain genomes for metagenomic binning, comparative biology and taxonomic classification.</title>
        <authorList>
            <person name="Goeker M."/>
        </authorList>
    </citation>
    <scope>NUCLEOTIDE SEQUENCE [LARGE SCALE GENOMIC DNA]</scope>
    <source>
        <strain evidence="12 13">DSM 28816</strain>
    </source>
</reference>
<dbReference type="Gene3D" id="3.90.1150.10">
    <property type="entry name" value="Aspartate Aminotransferase, domain 1"/>
    <property type="match status" value="1"/>
</dbReference>
<evidence type="ECO:0000256" key="2">
    <source>
        <dbReference type="ARBA" id="ARBA00006490"/>
    </source>
</evidence>
<comment type="caution">
    <text evidence="12">The sequence shown here is derived from an EMBL/GenBank/DDBJ whole genome shotgun (WGS) entry which is preliminary data.</text>
</comment>
<dbReference type="SUPFAM" id="SSF53383">
    <property type="entry name" value="PLP-dependent transferases"/>
    <property type="match status" value="1"/>
</dbReference>
<accession>A0A318ESX0</accession>
<protein>
    <recommendedName>
        <fullName evidence="3">cysteine desulfurase</fullName>
        <ecNumber evidence="3">2.8.1.7</ecNumber>
    </recommendedName>
</protein>
<dbReference type="Gene3D" id="3.40.640.10">
    <property type="entry name" value="Type I PLP-dependent aspartate aminotransferase-like (Major domain)"/>
    <property type="match status" value="1"/>
</dbReference>
<comment type="cofactor">
    <cofactor evidence="1 10">
        <name>pyridoxal 5'-phosphate</name>
        <dbReference type="ChEBI" id="CHEBI:597326"/>
    </cofactor>
</comment>